<dbReference type="PANTHER" id="PTHR33908">
    <property type="entry name" value="MANNOSYLTRANSFERASE YKCB-RELATED"/>
    <property type="match status" value="1"/>
</dbReference>
<feature type="transmembrane region" description="Helical" evidence="8">
    <location>
        <begin position="112"/>
        <end position="131"/>
    </location>
</feature>
<dbReference type="GO" id="GO:0016763">
    <property type="term" value="F:pentosyltransferase activity"/>
    <property type="evidence" value="ECO:0007669"/>
    <property type="project" value="TreeGrafter"/>
</dbReference>
<evidence type="ECO:0000256" key="4">
    <source>
        <dbReference type="ARBA" id="ARBA00022679"/>
    </source>
</evidence>
<evidence type="ECO:0000256" key="7">
    <source>
        <dbReference type="ARBA" id="ARBA00023136"/>
    </source>
</evidence>
<sequence length="677" mass="76380">MPERIGQRHFLLATIVLLCVAVLHTLWATSLDSFTIDEPYHITAGATYLRWGDYRINPEHPPLVKLIVALAEPESVLHVAAFTPLNDKYQERVYTQTAVYTASDYHRVQRHARFAMVALHTILLGLLTLLLRRVFSPAIALATLLFLALDPTVSAHMPVVMTDLPTALLGTICCCLAVLALRCRRWLDWLLLGLGIGLLLGTKHSAPLIVLPLVIGCVAVLLWQTFQRHRPDGTRQFARLAVASLLAMTVLWSLYGFRFHESRQRDPNGSPVETFNRPLDAKIQDLHSPALRGALIAANRLHLVPRAYLWGLADTLRAGVEGRPMLVRAFGRDYIDKAPWWIPFADLIVKVPLPFLALALAGIVLYATRRIPGDIARPLSVFFAMLIFFMTFIAKNGIFYAGLRHWLFAVPLLAIFAACTVMLCLQQRSLWLRAVPLAALVLIAVPTLPQRRIWEYHNILAGGSGNAWRYFDNESIDLGQRSDEIAAFYKTTMAPTDPLYGYWTVREQMKAQGIHEWEPTPEQVADGYVTGWFVNRAPWLPEQNWKHIEIFRNVTPTARVGNVFFYKGRFYLPFVAGGVINRQAFRLLQEKDGDRARAEAYFKRGVQLDTEATGAFIELGNFALLRKDKDGALAQYRAAVNAEKESETVRQAIRDHIRTVEAHSIGEVAPMRRPNME</sequence>
<dbReference type="KEGG" id="trs:Terro_3648"/>
<dbReference type="Pfam" id="PF13231">
    <property type="entry name" value="PMT_2"/>
    <property type="match status" value="1"/>
</dbReference>
<dbReference type="Proteomes" id="UP000006056">
    <property type="component" value="Chromosome"/>
</dbReference>
<accession>I3ZKU4</accession>
<dbReference type="EMBL" id="CP003379">
    <property type="protein sequence ID" value="AFL89862.1"/>
    <property type="molecule type" value="Genomic_DNA"/>
</dbReference>
<feature type="transmembrane region" description="Helical" evidence="8">
    <location>
        <begin position="186"/>
        <end position="202"/>
    </location>
</feature>
<dbReference type="GO" id="GO:0005886">
    <property type="term" value="C:plasma membrane"/>
    <property type="evidence" value="ECO:0007669"/>
    <property type="project" value="UniProtKB-SubCell"/>
</dbReference>
<keyword evidence="11" id="KW-1185">Reference proteome</keyword>
<feature type="transmembrane region" description="Helical" evidence="8">
    <location>
        <begin position="347"/>
        <end position="367"/>
    </location>
</feature>
<dbReference type="PANTHER" id="PTHR33908:SF11">
    <property type="entry name" value="MEMBRANE PROTEIN"/>
    <property type="match status" value="1"/>
</dbReference>
<evidence type="ECO:0000256" key="6">
    <source>
        <dbReference type="ARBA" id="ARBA00022989"/>
    </source>
</evidence>
<feature type="transmembrane region" description="Helical" evidence="8">
    <location>
        <begin position="379"/>
        <end position="400"/>
    </location>
</feature>
<dbReference type="AlphaFoldDB" id="I3ZKU4"/>
<keyword evidence="3" id="KW-0328">Glycosyltransferase</keyword>
<dbReference type="HOGENOM" id="CLU_025132_0_0_0"/>
<evidence type="ECO:0000256" key="5">
    <source>
        <dbReference type="ARBA" id="ARBA00022692"/>
    </source>
</evidence>
<dbReference type="PATRIC" id="fig|926566.3.peg.3596"/>
<proteinExistence type="predicted"/>
<keyword evidence="4" id="KW-0808">Transferase</keyword>
<comment type="subcellular location">
    <subcellularLocation>
        <location evidence="1">Cell membrane</location>
        <topology evidence="1">Multi-pass membrane protein</topology>
    </subcellularLocation>
</comment>
<reference evidence="10 11" key="1">
    <citation type="submission" date="2012-06" db="EMBL/GenBank/DDBJ databases">
        <title>Complete genome of Terriglobus roseus DSM 18391.</title>
        <authorList>
            <consortium name="US DOE Joint Genome Institute (JGI-PGF)"/>
            <person name="Lucas S."/>
            <person name="Copeland A."/>
            <person name="Lapidus A."/>
            <person name="Glavina del Rio T."/>
            <person name="Dalin E."/>
            <person name="Tice H."/>
            <person name="Bruce D."/>
            <person name="Goodwin L."/>
            <person name="Pitluck S."/>
            <person name="Peters L."/>
            <person name="Mikhailova N."/>
            <person name="Munk A.C.C."/>
            <person name="Kyrpides N."/>
            <person name="Mavromatis K."/>
            <person name="Ivanova N."/>
            <person name="Brettin T."/>
            <person name="Detter J.C."/>
            <person name="Han C."/>
            <person name="Larimer F."/>
            <person name="Land M."/>
            <person name="Hauser L."/>
            <person name="Markowitz V."/>
            <person name="Cheng J.-F."/>
            <person name="Hugenholtz P."/>
            <person name="Woyke T."/>
            <person name="Wu D."/>
            <person name="Brambilla E."/>
            <person name="Klenk H.-P."/>
            <person name="Eisen J.A."/>
        </authorList>
    </citation>
    <scope>NUCLEOTIDE SEQUENCE [LARGE SCALE GENOMIC DNA]</scope>
    <source>
        <strain evidence="11">DSM 18391 / NRRL B-41598 / KBS 63</strain>
    </source>
</reference>
<keyword evidence="5 8" id="KW-0812">Transmembrane</keyword>
<organism evidence="10 11">
    <name type="scientific">Terriglobus roseus (strain DSM 18391 / NRRL B-41598 / KBS 63)</name>
    <dbReference type="NCBI Taxonomy" id="926566"/>
    <lineage>
        <taxon>Bacteria</taxon>
        <taxon>Pseudomonadati</taxon>
        <taxon>Acidobacteriota</taxon>
        <taxon>Terriglobia</taxon>
        <taxon>Terriglobales</taxon>
        <taxon>Acidobacteriaceae</taxon>
        <taxon>Terriglobus</taxon>
    </lineage>
</organism>
<feature type="transmembrane region" description="Helical" evidence="8">
    <location>
        <begin position="164"/>
        <end position="181"/>
    </location>
</feature>
<evidence type="ECO:0000256" key="2">
    <source>
        <dbReference type="ARBA" id="ARBA00022475"/>
    </source>
</evidence>
<evidence type="ECO:0000256" key="3">
    <source>
        <dbReference type="ARBA" id="ARBA00022676"/>
    </source>
</evidence>
<dbReference type="InterPro" id="IPR011990">
    <property type="entry name" value="TPR-like_helical_dom_sf"/>
</dbReference>
<feature type="transmembrane region" description="Helical" evidence="8">
    <location>
        <begin position="138"/>
        <end position="158"/>
    </location>
</feature>
<keyword evidence="7 8" id="KW-0472">Membrane</keyword>
<dbReference type="STRING" id="926566.Terro_3648"/>
<feature type="transmembrane region" description="Helical" evidence="8">
    <location>
        <begin position="238"/>
        <end position="257"/>
    </location>
</feature>
<evidence type="ECO:0000313" key="11">
    <source>
        <dbReference type="Proteomes" id="UP000006056"/>
    </source>
</evidence>
<protein>
    <recommendedName>
        <fullName evidence="9">Glycosyltransferase RgtA/B/C/D-like domain-containing protein</fullName>
    </recommendedName>
</protein>
<keyword evidence="2" id="KW-1003">Cell membrane</keyword>
<feature type="transmembrane region" description="Helical" evidence="8">
    <location>
        <begin position="406"/>
        <end position="425"/>
    </location>
</feature>
<dbReference type="GO" id="GO:0009103">
    <property type="term" value="P:lipopolysaccharide biosynthetic process"/>
    <property type="evidence" value="ECO:0007669"/>
    <property type="project" value="UniProtKB-ARBA"/>
</dbReference>
<dbReference type="eggNOG" id="COG1807">
    <property type="taxonomic scope" value="Bacteria"/>
</dbReference>
<evidence type="ECO:0000256" key="1">
    <source>
        <dbReference type="ARBA" id="ARBA00004651"/>
    </source>
</evidence>
<feature type="transmembrane region" description="Helical" evidence="8">
    <location>
        <begin position="208"/>
        <end position="226"/>
    </location>
</feature>
<dbReference type="InterPro" id="IPR050297">
    <property type="entry name" value="LipidA_mod_glycosyltrf_83"/>
</dbReference>
<evidence type="ECO:0000256" key="8">
    <source>
        <dbReference type="SAM" id="Phobius"/>
    </source>
</evidence>
<dbReference type="RefSeq" id="WP_014787123.1">
    <property type="nucleotide sequence ID" value="NC_018014.1"/>
</dbReference>
<gene>
    <name evidence="10" type="ordered locus">Terro_3648</name>
</gene>
<evidence type="ECO:0000259" key="9">
    <source>
        <dbReference type="Pfam" id="PF13231"/>
    </source>
</evidence>
<evidence type="ECO:0000313" key="10">
    <source>
        <dbReference type="EMBL" id="AFL89862.1"/>
    </source>
</evidence>
<name>I3ZKU4_TERRK</name>
<dbReference type="OrthoDB" id="180217at2"/>
<keyword evidence="6 8" id="KW-1133">Transmembrane helix</keyword>
<dbReference type="Gene3D" id="1.25.40.10">
    <property type="entry name" value="Tetratricopeptide repeat domain"/>
    <property type="match status" value="1"/>
</dbReference>
<feature type="domain" description="Glycosyltransferase RgtA/B/C/D-like" evidence="9">
    <location>
        <begin position="109"/>
        <end position="238"/>
    </location>
</feature>
<dbReference type="InterPro" id="IPR038731">
    <property type="entry name" value="RgtA/B/C-like"/>
</dbReference>
<feature type="transmembrane region" description="Helical" evidence="8">
    <location>
        <begin position="430"/>
        <end position="448"/>
    </location>
</feature>